<comment type="caution">
    <text evidence="3">The sequence shown here is derived from an EMBL/GenBank/DDBJ whole genome shotgun (WGS) entry which is preliminary data.</text>
</comment>
<feature type="region of interest" description="Disordered" evidence="1">
    <location>
        <begin position="1551"/>
        <end position="1574"/>
    </location>
</feature>
<dbReference type="Proteomes" id="UP000245489">
    <property type="component" value="Unassembled WGS sequence"/>
</dbReference>
<reference evidence="3 4" key="1">
    <citation type="submission" date="2018-05" db="EMBL/GenBank/DDBJ databases">
        <title>Genomic Encyclopedia of Archaeal and Bacterial Type Strains, Phase II (KMG-II): from individual species to whole genera.</title>
        <authorList>
            <person name="Goeker M."/>
        </authorList>
    </citation>
    <scope>NUCLEOTIDE SEQUENCE [LARGE SCALE GENOMIC DNA]</scope>
    <source>
        <strain evidence="3 4">DSM 22214</strain>
    </source>
</reference>
<evidence type="ECO:0000313" key="3">
    <source>
        <dbReference type="EMBL" id="PWK22951.1"/>
    </source>
</evidence>
<sequence>MNIKSFLISLTLVLVYSFSNAQGLKLSDKPEEFLADAKNFLALSGNPQAETIATNFDKLWNSGKLTEAQKSKLANVSNFMFKKGYKPPHFVGFFDAVILGVNSALMPQTSVDNYLETLRKSVETGDTKTTLRYIDVSRLFFNNRAIYFTNFNRLYALNGSVSFKFNEQKIEINKAEKPPVSNQPTNTAPEPAAKTNAWEDWDAPLPTANTNNTATPAPVEEPIPQVLNPGPIMEFKGIDLTITTANDSVMLKNTSSILSLKDGIILGTGGTFSWENVGLPDVFVTLNNYSMEIRNPKIVSELAVITHNQRLNSPIKGIFEFQSKKRAKNALTTYPRFMSMENNVVLKNSNDIEYKGGFTMVGNRISSSSLQSKLATIVVKKDGKVAFRVISKRFEVGDSLITSPSAIFTGYFAGQDSLYHPSVKLNYNRKNFTLRLNKVDNGGFRETAYSDSYHKLDITADAMRWGLNDQRMDFSILTAKNVVPALFESFDYYNPERFAQISANYSFNPLLVVSNYIKKNNLPFTTLSELARAFQKDANTLRPVFLEMMQKGYFDYDPDVEVLKLSRKGMHNLAVFGAKKDYDNFLIPSFYSSSTKDTTSNASLNLKDNQLIVRGVKQFYLSDSLNVYMAPYDNVIRVNKDRNFGISGELKTGNFRFRGKDLSFNYGEFSVKLNKIDSITFIPQKELAKKGRTEIGGDLKYEAGVIYINKPDNKSGRQRLVEYPRLVVPTGVTAYFDHPYRANGAYSKKIFFKVPSIDFDSLNIKDIDFVGTFNSDGIFPPFKETLISMPDNTLGFSHKVIEGKYNVYNSKTFVKFTKPLLMDRQGLHAESEINHLTAQIQAKDALFTADSVTAYGTTGIINEGTVGQAYFTKVDIKNYSLKWQPKADSMLIETKGNSFDFYAASSKLEGKLLVRQTGLFGFGKVKRQDSETVSDNIKFGKEAFTADMANLSVGNNLKVSKPALLGNKMNVSFNLATGLVSIKTPTNLKIEDSTSLYFPYTAYKTSINNAEWDINKKIISMKGDVRNTTFTSLEPSQEGLSFNGSEALYEIDKQSLNINGVPFIKSADAKIIPDKGAVSIRRDAEMRGFYNAKLQIDTVNGYHNLVNGNIRIISRVKFEGDATYRFPNLAGDTMNIKMGNFEFKESIVDNRKKTKGYTTTAKATVEQTDKFHLSPKILYRGDITMVATDKNLTLNGFVRPEYKNRADVINWVAYKGNSTDDVNIQIQPNMKGDLNAPIYAGLHARTASTGLYTTFLTSKEDVKDEDIFGVNGQLKDIPKTARFEIGPDDKNKSYEASRYIYDDAKKTLNLEGNFNFFNPSNYVQSSGFAEMRVDSGKYKFDQMLVLNFPMPAEVLKAMADKIVKTNLDSRDNASADEPEDKERLLSKLANLLGGKTVESFERRLKNEHVPLHSINSKLNTTMVISKANLRYSDQTSSFYSVGKLSIASIGGTDINSEIEGMVEIKKTTEGDEFYLYLEPSTDVWYFMGYLKNEMGVISSDGEFNNAVTAKSKGVKKGSGKNAYTFLGVGAEEKFAFTDRFNDSFRTKTEKGKKVTKKEEVKKEEKKKEEVKEGF</sequence>
<feature type="chain" id="PRO_5016332670" description="Autotransporter translocation and assembly factor TamB" evidence="2">
    <location>
        <begin position="22"/>
        <end position="1574"/>
    </location>
</feature>
<evidence type="ECO:0000313" key="4">
    <source>
        <dbReference type="Proteomes" id="UP000245489"/>
    </source>
</evidence>
<name>A0A316DXW4_9BACT</name>
<dbReference type="EMBL" id="QGGO01000018">
    <property type="protein sequence ID" value="PWK22951.1"/>
    <property type="molecule type" value="Genomic_DNA"/>
</dbReference>
<evidence type="ECO:0000256" key="1">
    <source>
        <dbReference type="SAM" id="MobiDB-lite"/>
    </source>
</evidence>
<evidence type="ECO:0008006" key="5">
    <source>
        <dbReference type="Google" id="ProtNLM"/>
    </source>
</evidence>
<organism evidence="3 4">
    <name type="scientific">Arcicella aurantiaca</name>
    <dbReference type="NCBI Taxonomy" id="591202"/>
    <lineage>
        <taxon>Bacteria</taxon>
        <taxon>Pseudomonadati</taxon>
        <taxon>Bacteroidota</taxon>
        <taxon>Cytophagia</taxon>
        <taxon>Cytophagales</taxon>
        <taxon>Flectobacillaceae</taxon>
        <taxon>Arcicella</taxon>
    </lineage>
</organism>
<evidence type="ECO:0000256" key="2">
    <source>
        <dbReference type="SAM" id="SignalP"/>
    </source>
</evidence>
<dbReference type="OrthoDB" id="1465441at2"/>
<keyword evidence="2" id="KW-0732">Signal</keyword>
<protein>
    <recommendedName>
        <fullName evidence="5">Autotransporter translocation and assembly factor TamB</fullName>
    </recommendedName>
</protein>
<keyword evidence="4" id="KW-1185">Reference proteome</keyword>
<accession>A0A316DXW4</accession>
<proteinExistence type="predicted"/>
<feature type="signal peptide" evidence="2">
    <location>
        <begin position="1"/>
        <end position="21"/>
    </location>
</feature>
<dbReference type="RefSeq" id="WP_109743921.1">
    <property type="nucleotide sequence ID" value="NZ_QGGO01000018.1"/>
</dbReference>
<gene>
    <name evidence="3" type="ORF">LV89_03217</name>
</gene>